<reference evidence="1" key="1">
    <citation type="submission" date="2023-04" db="EMBL/GenBank/DDBJ databases">
        <title>Comparative genomic analysis of Cohnella hashimotonis sp. nov., isolated from the International Space Station.</title>
        <authorList>
            <person name="Venkateswaran K."/>
            <person name="Simpson A."/>
        </authorList>
    </citation>
    <scope>NUCLEOTIDE SEQUENCE</scope>
    <source>
        <strain evidence="1">F6_2S_P_1</strain>
    </source>
</reference>
<dbReference type="RefSeq" id="WP_282908552.1">
    <property type="nucleotide sequence ID" value="NZ_JAGRPV010000001.1"/>
</dbReference>
<proteinExistence type="predicted"/>
<dbReference type="Proteomes" id="UP001161691">
    <property type="component" value="Unassembled WGS sequence"/>
</dbReference>
<protein>
    <submittedName>
        <fullName evidence="1">DUF2961 domain-containing protein</fullName>
    </submittedName>
</protein>
<dbReference type="InterPro" id="IPR021345">
    <property type="entry name" value="DUF2961"/>
</dbReference>
<gene>
    <name evidence="1" type="ORF">KB449_11760</name>
</gene>
<name>A0ABT6TFN9_9BACL</name>
<dbReference type="Gene3D" id="2.60.120.1390">
    <property type="match status" value="3"/>
</dbReference>
<dbReference type="EMBL" id="JAGRPV010000001">
    <property type="protein sequence ID" value="MDI4645645.1"/>
    <property type="molecule type" value="Genomic_DNA"/>
</dbReference>
<comment type="caution">
    <text evidence="1">The sequence shown here is derived from an EMBL/GenBank/DDBJ whole genome shotgun (WGS) entry which is preliminary data.</text>
</comment>
<dbReference type="Pfam" id="PF11175">
    <property type="entry name" value="DUF2961"/>
    <property type="match status" value="1"/>
</dbReference>
<keyword evidence="2" id="KW-1185">Reference proteome</keyword>
<evidence type="ECO:0000313" key="1">
    <source>
        <dbReference type="EMBL" id="MDI4645645.1"/>
    </source>
</evidence>
<organism evidence="1 2">
    <name type="scientific">Cohnella hashimotonis</name>
    <dbReference type="NCBI Taxonomy" id="2826895"/>
    <lineage>
        <taxon>Bacteria</taxon>
        <taxon>Bacillati</taxon>
        <taxon>Bacillota</taxon>
        <taxon>Bacilli</taxon>
        <taxon>Bacillales</taxon>
        <taxon>Paenibacillaceae</taxon>
        <taxon>Cohnella</taxon>
    </lineage>
</organism>
<evidence type="ECO:0000313" key="2">
    <source>
        <dbReference type="Proteomes" id="UP001161691"/>
    </source>
</evidence>
<sequence length="632" mass="70753">MRNDMKTPRGLSSLERFDLLPLLRDGVQVHYEGSIDKQGYNADWDWLLYKDGGEYVIFDVDGPGCIYNFVQHRYPDSPEPTFRFYFDGETSPRFEIKHSEFGAKAPFVAPLAGAYLGPEEGGRGPIRVVRSFVPMPYARSCKITTDIRLKGAAKGDGGWGHVVYHAYAEGDDELITFTGEESYDRTLDIWRRVGEDPKPDMASEMTAHRELFISAGGSAVVFEAEGAGCIVSMLAETPGIGAHDLWVRATWDGHESPDVESPLGAFFGNELGINAIGILSHGTRADGVSYNYFPMPFWRSAKVELVNKGEADIRIARWDVSHTSEKATLSRYPEGRTGYFRASSYRESKATRGADAVIGRIEGKGHMVAAQVTAFARKPGIVSCEGDVRVYIDGIATPQIESDGSESYVCYGWGFPTPPETNPSSGYDGLPDNPWSMVRLCAGDCYPFREQLIFGIESGDYNNQYLRHSGILFYYGIDTPGLLLTDELDIGDRGSEEAHGYVASGGRGSYSLESGYEDGTHRLLKDTGRETEGYSEFTVAIDPRNAGVRLRRRSDQITGRQRAHVYVDGERVESRSWYFADRNPYKRWLEDEFEIPSRHTAGKTDITVRLVFEQEGESRVWNEFYYWIYSLV</sequence>
<accession>A0ABT6TFN9</accession>